<feature type="domain" description="HTH araC/xylS-type" evidence="4">
    <location>
        <begin position="202"/>
        <end position="300"/>
    </location>
</feature>
<evidence type="ECO:0000313" key="6">
    <source>
        <dbReference type="Proteomes" id="UP000245539"/>
    </source>
</evidence>
<dbReference type="InterPro" id="IPR009057">
    <property type="entry name" value="Homeodomain-like_sf"/>
</dbReference>
<dbReference type="PROSITE" id="PS00041">
    <property type="entry name" value="HTH_ARAC_FAMILY_1"/>
    <property type="match status" value="1"/>
</dbReference>
<dbReference type="Pfam" id="PF12833">
    <property type="entry name" value="HTH_18"/>
    <property type="match status" value="1"/>
</dbReference>
<dbReference type="CDD" id="cd03136">
    <property type="entry name" value="GATase1_AraC_ArgR_like"/>
    <property type="match status" value="1"/>
</dbReference>
<organism evidence="5 6">
    <name type="scientific">Leucothrix pacifica</name>
    <dbReference type="NCBI Taxonomy" id="1247513"/>
    <lineage>
        <taxon>Bacteria</taxon>
        <taxon>Pseudomonadati</taxon>
        <taxon>Pseudomonadota</taxon>
        <taxon>Gammaproteobacteria</taxon>
        <taxon>Thiotrichales</taxon>
        <taxon>Thiotrichaceae</taxon>
        <taxon>Leucothrix</taxon>
    </lineage>
</organism>
<keyword evidence="6" id="KW-1185">Reference proteome</keyword>
<dbReference type="GO" id="GO:0043565">
    <property type="term" value="F:sequence-specific DNA binding"/>
    <property type="evidence" value="ECO:0007669"/>
    <property type="project" value="InterPro"/>
</dbReference>
<proteinExistence type="predicted"/>
<keyword evidence="2" id="KW-0238">DNA-binding</keyword>
<dbReference type="Proteomes" id="UP000245539">
    <property type="component" value="Unassembled WGS sequence"/>
</dbReference>
<dbReference type="Gene3D" id="3.40.50.880">
    <property type="match status" value="1"/>
</dbReference>
<dbReference type="AlphaFoldDB" id="A0A317CST5"/>
<dbReference type="GO" id="GO:0003700">
    <property type="term" value="F:DNA-binding transcription factor activity"/>
    <property type="evidence" value="ECO:0007669"/>
    <property type="project" value="InterPro"/>
</dbReference>
<name>A0A317CST5_9GAMM</name>
<evidence type="ECO:0000256" key="2">
    <source>
        <dbReference type="ARBA" id="ARBA00023125"/>
    </source>
</evidence>
<dbReference type="InterPro" id="IPR018060">
    <property type="entry name" value="HTH_AraC"/>
</dbReference>
<dbReference type="PRINTS" id="PR00032">
    <property type="entry name" value="HTHARAC"/>
</dbReference>
<evidence type="ECO:0000256" key="1">
    <source>
        <dbReference type="ARBA" id="ARBA00023015"/>
    </source>
</evidence>
<protein>
    <submittedName>
        <fullName evidence="5">AraC family transcriptional regulator</fullName>
    </submittedName>
</protein>
<dbReference type="SUPFAM" id="SSF52317">
    <property type="entry name" value="Class I glutamine amidotransferase-like"/>
    <property type="match status" value="1"/>
</dbReference>
<dbReference type="Pfam" id="PF01965">
    <property type="entry name" value="DJ-1_PfpI"/>
    <property type="match status" value="1"/>
</dbReference>
<dbReference type="PANTHER" id="PTHR43130:SF3">
    <property type="entry name" value="HTH-TYPE TRANSCRIPTIONAL REGULATOR RV1931C"/>
    <property type="match status" value="1"/>
</dbReference>
<comment type="caution">
    <text evidence="5">The sequence shown here is derived from an EMBL/GenBank/DDBJ whole genome shotgun (WGS) entry which is preliminary data.</text>
</comment>
<gene>
    <name evidence="5" type="ORF">DKW60_05670</name>
</gene>
<dbReference type="PROSITE" id="PS01124">
    <property type="entry name" value="HTH_ARAC_FAMILY_2"/>
    <property type="match status" value="1"/>
</dbReference>
<dbReference type="InterPro" id="IPR002818">
    <property type="entry name" value="DJ-1/PfpI"/>
</dbReference>
<dbReference type="InterPro" id="IPR029062">
    <property type="entry name" value="Class_I_gatase-like"/>
</dbReference>
<evidence type="ECO:0000259" key="4">
    <source>
        <dbReference type="PROSITE" id="PS01124"/>
    </source>
</evidence>
<sequence length="304" mass="33547">MMAFTGAVDALVTANLLSNSEHFSFTFYGENSESVKSDLNIDVAVTGSLKSIIPKQLDVLLVCGGLRTKLEVQPRLQSILQQAARLPCRIGGVWNGSYILAQAGIMHGYECTIHPENYALMSEVFPDVKVSKKPYVIDRERFSSAGATSTLGLMLSLIGQLSGEDLMRSVEGILNVDSVLGESADGSMTMLPSNPTFPESLKTILSLMETHIDEPLSAVQLADVVNLSRRQMERLFMKYMDTSPARYYLELRLTRAHQLLRQSNASVVNVSVACGFASATHFSHSFKDYYGMSPSEARKRRDKF</sequence>
<dbReference type="Gene3D" id="1.10.10.60">
    <property type="entry name" value="Homeodomain-like"/>
    <property type="match status" value="1"/>
</dbReference>
<dbReference type="EMBL" id="QGKM01000010">
    <property type="protein sequence ID" value="PWQ99500.1"/>
    <property type="molecule type" value="Genomic_DNA"/>
</dbReference>
<accession>A0A317CST5</accession>
<reference evidence="5 6" key="1">
    <citation type="submission" date="2018-05" db="EMBL/GenBank/DDBJ databases">
        <title>Leucothrix arctica sp. nov., isolated from Arctic seawater.</title>
        <authorList>
            <person name="Choi A."/>
            <person name="Baek K."/>
        </authorList>
    </citation>
    <scope>NUCLEOTIDE SEQUENCE [LARGE SCALE GENOMIC DNA]</scope>
    <source>
        <strain evidence="5 6">JCM 18388</strain>
    </source>
</reference>
<dbReference type="SUPFAM" id="SSF46689">
    <property type="entry name" value="Homeodomain-like"/>
    <property type="match status" value="2"/>
</dbReference>
<dbReference type="InterPro" id="IPR020449">
    <property type="entry name" value="Tscrpt_reg_AraC-type_HTH"/>
</dbReference>
<keyword evidence="3" id="KW-0804">Transcription</keyword>
<evidence type="ECO:0000256" key="3">
    <source>
        <dbReference type="ARBA" id="ARBA00023163"/>
    </source>
</evidence>
<keyword evidence="1" id="KW-0805">Transcription regulation</keyword>
<dbReference type="PANTHER" id="PTHR43130">
    <property type="entry name" value="ARAC-FAMILY TRANSCRIPTIONAL REGULATOR"/>
    <property type="match status" value="1"/>
</dbReference>
<dbReference type="InterPro" id="IPR052158">
    <property type="entry name" value="INH-QAR"/>
</dbReference>
<evidence type="ECO:0000313" key="5">
    <source>
        <dbReference type="EMBL" id="PWQ99500.1"/>
    </source>
</evidence>
<dbReference type="SMART" id="SM00342">
    <property type="entry name" value="HTH_ARAC"/>
    <property type="match status" value="1"/>
</dbReference>
<dbReference type="InterPro" id="IPR018062">
    <property type="entry name" value="HTH_AraC-typ_CS"/>
</dbReference>